<reference evidence="2" key="1">
    <citation type="journal article" date="2017" name="Nature">
        <title>The sunflower genome provides insights into oil metabolism, flowering and Asterid evolution.</title>
        <authorList>
            <person name="Badouin H."/>
            <person name="Gouzy J."/>
            <person name="Grassa C.J."/>
            <person name="Murat F."/>
            <person name="Staton S.E."/>
            <person name="Cottret L."/>
            <person name="Lelandais-Briere C."/>
            <person name="Owens G.L."/>
            <person name="Carrere S."/>
            <person name="Mayjonade B."/>
            <person name="Legrand L."/>
            <person name="Gill N."/>
            <person name="Kane N.C."/>
            <person name="Bowers J.E."/>
            <person name="Hubner S."/>
            <person name="Bellec A."/>
            <person name="Berard A."/>
            <person name="Berges H."/>
            <person name="Blanchet N."/>
            <person name="Boniface M.C."/>
            <person name="Brunel D."/>
            <person name="Catrice O."/>
            <person name="Chaidir N."/>
            <person name="Claudel C."/>
            <person name="Donnadieu C."/>
            <person name="Faraut T."/>
            <person name="Fievet G."/>
            <person name="Helmstetter N."/>
            <person name="King M."/>
            <person name="Knapp S.J."/>
            <person name="Lai Z."/>
            <person name="Le Paslier M.C."/>
            <person name="Lippi Y."/>
            <person name="Lorenzon L."/>
            <person name="Mandel J.R."/>
            <person name="Marage G."/>
            <person name="Marchand G."/>
            <person name="Marquand E."/>
            <person name="Bret-Mestries E."/>
            <person name="Morien E."/>
            <person name="Nambeesan S."/>
            <person name="Nguyen T."/>
            <person name="Pegot-Espagnet P."/>
            <person name="Pouilly N."/>
            <person name="Raftis F."/>
            <person name="Sallet E."/>
            <person name="Schiex T."/>
            <person name="Thomas J."/>
            <person name="Vandecasteele C."/>
            <person name="Vares D."/>
            <person name="Vear F."/>
            <person name="Vautrin S."/>
            <person name="Crespi M."/>
            <person name="Mangin B."/>
            <person name="Burke J.M."/>
            <person name="Salse J."/>
            <person name="Munos S."/>
            <person name="Vincourt P."/>
            <person name="Rieseberg L.H."/>
            <person name="Langlade N.B."/>
        </authorList>
    </citation>
    <scope>NUCLEOTIDE SEQUENCE [LARGE SCALE GENOMIC DNA]</scope>
    <source>
        <strain evidence="2">cv. SF193</strain>
    </source>
</reference>
<dbReference type="Proteomes" id="UP000215914">
    <property type="component" value="Chromosome 11"/>
</dbReference>
<organism evidence="1 2">
    <name type="scientific">Helianthus annuus</name>
    <name type="common">Common sunflower</name>
    <dbReference type="NCBI Taxonomy" id="4232"/>
    <lineage>
        <taxon>Eukaryota</taxon>
        <taxon>Viridiplantae</taxon>
        <taxon>Streptophyta</taxon>
        <taxon>Embryophyta</taxon>
        <taxon>Tracheophyta</taxon>
        <taxon>Spermatophyta</taxon>
        <taxon>Magnoliopsida</taxon>
        <taxon>eudicotyledons</taxon>
        <taxon>Gunneridae</taxon>
        <taxon>Pentapetalae</taxon>
        <taxon>asterids</taxon>
        <taxon>campanulids</taxon>
        <taxon>Asterales</taxon>
        <taxon>Asteraceae</taxon>
        <taxon>Asteroideae</taxon>
        <taxon>Heliantheae alliance</taxon>
        <taxon>Heliantheae</taxon>
        <taxon>Helianthus</taxon>
    </lineage>
</organism>
<evidence type="ECO:0000313" key="1">
    <source>
        <dbReference type="EMBL" id="OTG06626.1"/>
    </source>
</evidence>
<proteinExistence type="predicted"/>
<evidence type="ECO:0000313" key="2">
    <source>
        <dbReference type="Proteomes" id="UP000215914"/>
    </source>
</evidence>
<keyword evidence="2" id="KW-1185">Reference proteome</keyword>
<accession>A0A251T7W8</accession>
<dbReference type="AlphaFoldDB" id="A0A251T7W8"/>
<sequence>MVVYCVLLDVNHEDFKSGLEALLKRRQTTLTVDGRRSRGRPKMTWGERIRQDLPALHLSVDSATKVLVGKLI</sequence>
<dbReference type="InParanoid" id="A0A251T7W8"/>
<gene>
    <name evidence="1" type="ORF">HannXRQ_Chr11g0321381</name>
</gene>
<protein>
    <submittedName>
        <fullName evidence="1">Uncharacterized protein</fullName>
    </submittedName>
</protein>
<name>A0A251T7W8_HELAN</name>
<dbReference type="EMBL" id="CM007900">
    <property type="protein sequence ID" value="OTG06626.1"/>
    <property type="molecule type" value="Genomic_DNA"/>
</dbReference>